<gene>
    <name evidence="9" type="ORF">GCM10007301_12140</name>
</gene>
<dbReference type="EMBL" id="BMCT01000001">
    <property type="protein sequence ID" value="GGF54205.1"/>
    <property type="molecule type" value="Genomic_DNA"/>
</dbReference>
<dbReference type="GO" id="GO:0005576">
    <property type="term" value="C:extracellular region"/>
    <property type="evidence" value="ECO:0007669"/>
    <property type="project" value="UniProtKB-SubCell"/>
</dbReference>
<dbReference type="PANTHER" id="PTHR38340">
    <property type="entry name" value="S-LAYER PROTEIN"/>
    <property type="match status" value="1"/>
</dbReference>
<keyword evidence="5" id="KW-0677">Repeat</keyword>
<evidence type="ECO:0000256" key="5">
    <source>
        <dbReference type="ARBA" id="ARBA00022737"/>
    </source>
</evidence>
<evidence type="ECO:0000256" key="2">
    <source>
        <dbReference type="ARBA" id="ARBA00004613"/>
    </source>
</evidence>
<dbReference type="InterPro" id="IPR018511">
    <property type="entry name" value="Hemolysin-typ_Ca-bd_CS"/>
</dbReference>
<dbReference type="InterPro" id="IPR003995">
    <property type="entry name" value="RTX_toxin_determinant-A"/>
</dbReference>
<evidence type="ECO:0000256" key="7">
    <source>
        <dbReference type="ARBA" id="ARBA00023136"/>
    </source>
</evidence>
<dbReference type="InterPro" id="IPR050557">
    <property type="entry name" value="RTX_toxin/Mannuronan_C5-epim"/>
</dbReference>
<evidence type="ECO:0000256" key="6">
    <source>
        <dbReference type="ARBA" id="ARBA00023026"/>
    </source>
</evidence>
<feature type="compositionally biased region" description="Low complexity" evidence="8">
    <location>
        <begin position="57"/>
        <end position="69"/>
    </location>
</feature>
<evidence type="ECO:0000256" key="3">
    <source>
        <dbReference type="ARBA" id="ARBA00022525"/>
    </source>
</evidence>
<dbReference type="AlphaFoldDB" id="A0A917F5K1"/>
<dbReference type="InterPro" id="IPR001343">
    <property type="entry name" value="Hemolysn_Ca-bd"/>
</dbReference>
<keyword evidence="10" id="KW-1185">Reference proteome</keyword>
<dbReference type="InterPro" id="IPR011049">
    <property type="entry name" value="Serralysin-like_metalloprot_C"/>
</dbReference>
<dbReference type="SUPFAM" id="SSF51120">
    <property type="entry name" value="beta-Roll"/>
    <property type="match status" value="5"/>
</dbReference>
<comment type="caution">
    <text evidence="9">The sequence shown here is derived from an EMBL/GenBank/DDBJ whole genome shotgun (WGS) entry which is preliminary data.</text>
</comment>
<dbReference type="Pfam" id="PF00353">
    <property type="entry name" value="HemolysinCabind"/>
    <property type="match status" value="8"/>
</dbReference>
<accession>A0A917F5K1</accession>
<reference evidence="9" key="1">
    <citation type="journal article" date="2014" name="Int. J. Syst. Evol. Microbiol.">
        <title>Complete genome sequence of Corynebacterium casei LMG S-19264T (=DSM 44701T), isolated from a smear-ripened cheese.</title>
        <authorList>
            <consortium name="US DOE Joint Genome Institute (JGI-PGF)"/>
            <person name="Walter F."/>
            <person name="Albersmeier A."/>
            <person name="Kalinowski J."/>
            <person name="Ruckert C."/>
        </authorList>
    </citation>
    <scope>NUCLEOTIDE SEQUENCE</scope>
    <source>
        <strain evidence="9">CCM 7897</strain>
    </source>
</reference>
<proteinExistence type="predicted"/>
<dbReference type="GO" id="GO:0090729">
    <property type="term" value="F:toxin activity"/>
    <property type="evidence" value="ECO:0007669"/>
    <property type="project" value="UniProtKB-KW"/>
</dbReference>
<evidence type="ECO:0000256" key="4">
    <source>
        <dbReference type="ARBA" id="ARBA00022656"/>
    </source>
</evidence>
<name>A0A917F5K1_9HYPH</name>
<keyword evidence="7" id="KW-0472">Membrane</keyword>
<dbReference type="PRINTS" id="PR00313">
    <property type="entry name" value="CABNDNGRPT"/>
</dbReference>
<dbReference type="RefSeq" id="WP_188576308.1">
    <property type="nucleotide sequence ID" value="NZ_BMCT01000001.1"/>
</dbReference>
<dbReference type="GO" id="GO:0005509">
    <property type="term" value="F:calcium ion binding"/>
    <property type="evidence" value="ECO:0007669"/>
    <property type="project" value="InterPro"/>
</dbReference>
<keyword evidence="4" id="KW-0800">Toxin</keyword>
<dbReference type="PROSITE" id="PS00330">
    <property type="entry name" value="HEMOLYSIN_CALCIUM"/>
    <property type="match status" value="7"/>
</dbReference>
<dbReference type="PRINTS" id="PR01488">
    <property type="entry name" value="RTXTOXINA"/>
</dbReference>
<keyword evidence="3" id="KW-0964">Secreted</keyword>
<keyword evidence="6" id="KW-0843">Virulence</keyword>
<dbReference type="Gene3D" id="2.150.10.10">
    <property type="entry name" value="Serralysin-like metalloprotease, C-terminal"/>
    <property type="match status" value="5"/>
</dbReference>
<evidence type="ECO:0000256" key="1">
    <source>
        <dbReference type="ARBA" id="ARBA00004370"/>
    </source>
</evidence>
<dbReference type="Proteomes" id="UP000606044">
    <property type="component" value="Unassembled WGS sequence"/>
</dbReference>
<feature type="region of interest" description="Disordered" evidence="8">
    <location>
        <begin position="1"/>
        <end position="92"/>
    </location>
</feature>
<dbReference type="PANTHER" id="PTHR38340:SF1">
    <property type="entry name" value="S-LAYER PROTEIN"/>
    <property type="match status" value="1"/>
</dbReference>
<organism evidence="9 10">
    <name type="scientific">Azorhizobium oxalatiphilum</name>
    <dbReference type="NCBI Taxonomy" id="980631"/>
    <lineage>
        <taxon>Bacteria</taxon>
        <taxon>Pseudomonadati</taxon>
        <taxon>Pseudomonadota</taxon>
        <taxon>Alphaproteobacteria</taxon>
        <taxon>Hyphomicrobiales</taxon>
        <taxon>Xanthobacteraceae</taxon>
        <taxon>Azorhizobium</taxon>
    </lineage>
</organism>
<comment type="subcellular location">
    <subcellularLocation>
        <location evidence="1">Membrane</location>
    </subcellularLocation>
    <subcellularLocation>
        <location evidence="2">Secreted</location>
    </subcellularLocation>
</comment>
<evidence type="ECO:0000313" key="9">
    <source>
        <dbReference type="EMBL" id="GGF54205.1"/>
    </source>
</evidence>
<sequence>MAVNIIGTPGDDILTGTPEGEYISGQEGDDTLSGLGGDDYLNGGVGDDTLSGDDGNDILSGGLGSDTLDGGAGDDILYPGRDFNNQPGFDGPDIVRGGAGTDAVTYGTSDEGVTVNLMTGLGSGGDAEGDQYFDIEDIIGVGAQHDVLIGNDADNYIEGRSGNDYVSAGGGDDEISVYGAAQVDGGAGEDTLRINVDGLLDATSGTIAGGGSFTNIENFIVYGNQDNDVFITGDGDDLIYGNGGEDILFAGAGDDFLQGGIGDDLLGGGAGADEIRGDYQRTGYFDTATYASSTAGVTVNLATGEGQGGDAEGDTLFYIHGLVGSAFDDVLIGSTDDDVLDGGAGNDHLIAGGNEDGDAFQNGGDLLRGGAGADILEGADDEDELTRVTYDTSGTGVAVNLGTGLGSGGDAEGDSFIRIRDVEGSAHADTLIGGAGRDYLDGAAGADTLQGAGGHDSLHGGDGADTLEGGAGNDWLVGGAGADIFLFDTEAGSRDLIVDFEAGTGGDVIQLSAPLQDWSGIHSFADLAAHATDTADGLYIDLGDGRPWTFGVLIEDTQLSDLTPENLHLA</sequence>
<evidence type="ECO:0000313" key="10">
    <source>
        <dbReference type="Proteomes" id="UP000606044"/>
    </source>
</evidence>
<reference evidence="9" key="2">
    <citation type="submission" date="2020-09" db="EMBL/GenBank/DDBJ databases">
        <authorList>
            <person name="Sun Q."/>
            <person name="Sedlacek I."/>
        </authorList>
    </citation>
    <scope>NUCLEOTIDE SEQUENCE</scope>
    <source>
        <strain evidence="9">CCM 7897</strain>
    </source>
</reference>
<dbReference type="GO" id="GO:0016020">
    <property type="term" value="C:membrane"/>
    <property type="evidence" value="ECO:0007669"/>
    <property type="project" value="UniProtKB-SubCell"/>
</dbReference>
<evidence type="ECO:0000256" key="8">
    <source>
        <dbReference type="SAM" id="MobiDB-lite"/>
    </source>
</evidence>
<protein>
    <submittedName>
        <fullName evidence="9">Uncharacterized protein</fullName>
    </submittedName>
</protein>